<dbReference type="RefSeq" id="XP_005757502.1">
    <property type="nucleotide sequence ID" value="XM_005757445.1"/>
</dbReference>
<dbReference type="HOGENOM" id="CLU_1800101_0_0_1"/>
<dbReference type="Proteomes" id="UP000013827">
    <property type="component" value="Unassembled WGS sequence"/>
</dbReference>
<keyword evidence="3" id="KW-1185">Reference proteome</keyword>
<reference evidence="3" key="1">
    <citation type="journal article" date="2013" name="Nature">
        <title>Pan genome of the phytoplankton Emiliania underpins its global distribution.</title>
        <authorList>
            <person name="Read B.A."/>
            <person name="Kegel J."/>
            <person name="Klute M.J."/>
            <person name="Kuo A."/>
            <person name="Lefebvre S.C."/>
            <person name="Maumus F."/>
            <person name="Mayer C."/>
            <person name="Miller J."/>
            <person name="Monier A."/>
            <person name="Salamov A."/>
            <person name="Young J."/>
            <person name="Aguilar M."/>
            <person name="Claverie J.M."/>
            <person name="Frickenhaus S."/>
            <person name="Gonzalez K."/>
            <person name="Herman E.K."/>
            <person name="Lin Y.C."/>
            <person name="Napier J."/>
            <person name="Ogata H."/>
            <person name="Sarno A.F."/>
            <person name="Shmutz J."/>
            <person name="Schroeder D."/>
            <person name="de Vargas C."/>
            <person name="Verret F."/>
            <person name="von Dassow P."/>
            <person name="Valentin K."/>
            <person name="Van de Peer Y."/>
            <person name="Wheeler G."/>
            <person name="Dacks J.B."/>
            <person name="Delwiche C.F."/>
            <person name="Dyhrman S.T."/>
            <person name="Glockner G."/>
            <person name="John U."/>
            <person name="Richards T."/>
            <person name="Worden A.Z."/>
            <person name="Zhang X."/>
            <person name="Grigoriev I.V."/>
            <person name="Allen A.E."/>
            <person name="Bidle K."/>
            <person name="Borodovsky M."/>
            <person name="Bowler C."/>
            <person name="Brownlee C."/>
            <person name="Cock J.M."/>
            <person name="Elias M."/>
            <person name="Gladyshev V.N."/>
            <person name="Groth M."/>
            <person name="Guda C."/>
            <person name="Hadaegh A."/>
            <person name="Iglesias-Rodriguez M.D."/>
            <person name="Jenkins J."/>
            <person name="Jones B.M."/>
            <person name="Lawson T."/>
            <person name="Leese F."/>
            <person name="Lindquist E."/>
            <person name="Lobanov A."/>
            <person name="Lomsadze A."/>
            <person name="Malik S.B."/>
            <person name="Marsh M.E."/>
            <person name="Mackinder L."/>
            <person name="Mock T."/>
            <person name="Mueller-Roeber B."/>
            <person name="Pagarete A."/>
            <person name="Parker M."/>
            <person name="Probert I."/>
            <person name="Quesneville H."/>
            <person name="Raines C."/>
            <person name="Rensing S.A."/>
            <person name="Riano-Pachon D.M."/>
            <person name="Richier S."/>
            <person name="Rokitta S."/>
            <person name="Shiraiwa Y."/>
            <person name="Soanes D.M."/>
            <person name="van der Giezen M."/>
            <person name="Wahlund T.M."/>
            <person name="Williams B."/>
            <person name="Wilson W."/>
            <person name="Wolfe G."/>
            <person name="Wurch L.L."/>
        </authorList>
    </citation>
    <scope>NUCLEOTIDE SEQUENCE</scope>
</reference>
<reference evidence="2" key="2">
    <citation type="submission" date="2024-10" db="UniProtKB">
        <authorList>
            <consortium name="EnsemblProtists"/>
        </authorList>
    </citation>
    <scope>IDENTIFICATION</scope>
</reference>
<name>A0A0D3I1D8_EMIH1</name>
<dbReference type="KEGG" id="ehx:EMIHUDRAFT_446599"/>
<keyword evidence="1" id="KW-0732">Signal</keyword>
<feature type="chain" id="PRO_5044185274" evidence="1">
    <location>
        <begin position="28"/>
        <end position="144"/>
    </location>
</feature>
<evidence type="ECO:0000256" key="1">
    <source>
        <dbReference type="SAM" id="SignalP"/>
    </source>
</evidence>
<evidence type="ECO:0000313" key="2">
    <source>
        <dbReference type="EnsemblProtists" id="EOD05073"/>
    </source>
</evidence>
<protein>
    <submittedName>
        <fullName evidence="2">Uncharacterized protein</fullName>
    </submittedName>
</protein>
<proteinExistence type="predicted"/>
<accession>A0A0D3I1D8</accession>
<organism evidence="2 3">
    <name type="scientific">Emiliania huxleyi (strain CCMP1516)</name>
    <dbReference type="NCBI Taxonomy" id="280463"/>
    <lineage>
        <taxon>Eukaryota</taxon>
        <taxon>Haptista</taxon>
        <taxon>Haptophyta</taxon>
        <taxon>Prymnesiophyceae</taxon>
        <taxon>Isochrysidales</taxon>
        <taxon>Noelaerhabdaceae</taxon>
        <taxon>Emiliania</taxon>
    </lineage>
</organism>
<feature type="signal peptide" evidence="1">
    <location>
        <begin position="1"/>
        <end position="27"/>
    </location>
</feature>
<evidence type="ECO:0000313" key="3">
    <source>
        <dbReference type="Proteomes" id="UP000013827"/>
    </source>
</evidence>
<dbReference type="PaxDb" id="2903-EOD05073"/>
<dbReference type="GeneID" id="17251222"/>
<sequence length="144" mass="15054">MVLSPKLIACDAVLFSSFIGLLAVVSAAPVEPSEFVAEMAAKPAEFAEQVAAAAPEVPAAFLQAEPRATEDLPCDIPTIIGDYAGAVPVFFNYVWNCKQETNVCIFLGIQDAASVLDDCTRDTVGPLITQAGDGLWGAFGSLCV</sequence>
<dbReference type="EnsemblProtists" id="EOD05073">
    <property type="protein sequence ID" value="EOD05073"/>
    <property type="gene ID" value="EMIHUDRAFT_446599"/>
</dbReference>
<dbReference type="AlphaFoldDB" id="A0A0D3I1D8"/>